<dbReference type="EMBL" id="JABMJE010000006">
    <property type="protein sequence ID" value="NQS77264.1"/>
    <property type="molecule type" value="Genomic_DNA"/>
</dbReference>
<feature type="transmembrane region" description="Helical" evidence="1">
    <location>
        <begin position="12"/>
        <end position="31"/>
    </location>
</feature>
<evidence type="ECO:0000256" key="1">
    <source>
        <dbReference type="SAM" id="Phobius"/>
    </source>
</evidence>
<proteinExistence type="predicted"/>
<feature type="transmembrane region" description="Helical" evidence="1">
    <location>
        <begin position="75"/>
        <end position="94"/>
    </location>
</feature>
<dbReference type="AlphaFoldDB" id="A0A8T7H746"/>
<sequence length="248" mass="28925">MPQFLRSWEVRLGITLLALSFAVYVVKYLLLGDPLNTFQYIFNALGFLPISVLLVTLIINELLSVRAKRERLEKLNMVIGTFFSEVGTGLLTYLSNHDPDLKKIRQDLIVTDAWTPGTFSGVHDRLRDYRYDIAIDEVDMPDLCRFLKERRGFLLRLLENPVLLEHESFTDLLRAVFHLTEELERREGFAGLPESDIEHLTGDIERVYGRLIREWLSYMEYLKQNYPYLFSLAMRSNPFDETASPVVR</sequence>
<reference evidence="2" key="1">
    <citation type="submission" date="2020-05" db="EMBL/GenBank/DDBJ databases">
        <title>The first insight into the ecology of ammonia-tolerant syntrophic propionate oxidizing bacteria.</title>
        <authorList>
            <person name="Singh A."/>
            <person name="Schnurer A."/>
            <person name="Westerholm M."/>
        </authorList>
    </citation>
    <scope>NUCLEOTIDE SEQUENCE</scope>
    <source>
        <strain evidence="2">MAG54</strain>
    </source>
</reference>
<feature type="transmembrane region" description="Helical" evidence="1">
    <location>
        <begin position="37"/>
        <end position="63"/>
    </location>
</feature>
<comment type="caution">
    <text evidence="2">The sequence shown here is derived from an EMBL/GenBank/DDBJ whole genome shotgun (WGS) entry which is preliminary data.</text>
</comment>
<evidence type="ECO:0000313" key="2">
    <source>
        <dbReference type="EMBL" id="NQS77264.1"/>
    </source>
</evidence>
<dbReference type="Proteomes" id="UP000737555">
    <property type="component" value="Unassembled WGS sequence"/>
</dbReference>
<name>A0A8T7H746_9EURY</name>
<protein>
    <submittedName>
        <fullName evidence="2">Uncharacterized protein</fullName>
    </submittedName>
</protein>
<keyword evidence="1" id="KW-0472">Membrane</keyword>
<gene>
    <name evidence="2" type="ORF">HQQ74_00875</name>
</gene>
<accession>A0A8T7H746</accession>
<keyword evidence="1" id="KW-1133">Transmembrane helix</keyword>
<keyword evidence="1" id="KW-0812">Transmembrane</keyword>
<evidence type="ECO:0000313" key="3">
    <source>
        <dbReference type="Proteomes" id="UP000737555"/>
    </source>
</evidence>
<organism evidence="2 3">
    <name type="scientific">Methanoculleus bourgensis</name>
    <dbReference type="NCBI Taxonomy" id="83986"/>
    <lineage>
        <taxon>Archaea</taxon>
        <taxon>Methanobacteriati</taxon>
        <taxon>Methanobacteriota</taxon>
        <taxon>Stenosarchaea group</taxon>
        <taxon>Methanomicrobia</taxon>
        <taxon>Methanomicrobiales</taxon>
        <taxon>Methanomicrobiaceae</taxon>
        <taxon>Methanoculleus</taxon>
    </lineage>
</organism>